<dbReference type="PANTHER" id="PTHR43477">
    <property type="entry name" value="DIHYDROANTICAPSIN 7-DEHYDROGENASE"/>
    <property type="match status" value="1"/>
</dbReference>
<comment type="caution">
    <text evidence="4">The sequence shown here is derived from an EMBL/GenBank/DDBJ whole genome shotgun (WGS) entry which is preliminary data.</text>
</comment>
<organism evidence="4 5">
    <name type="scientific">Candidatus Jidaibacter acanthamoebae</name>
    <dbReference type="NCBI Taxonomy" id="86105"/>
    <lineage>
        <taxon>Bacteria</taxon>
        <taxon>Pseudomonadati</taxon>
        <taxon>Pseudomonadota</taxon>
        <taxon>Alphaproteobacteria</taxon>
        <taxon>Rickettsiales</taxon>
        <taxon>Candidatus Midichloriaceae</taxon>
        <taxon>Candidatus Jidaibacter</taxon>
    </lineage>
</organism>
<evidence type="ECO:0000256" key="1">
    <source>
        <dbReference type="ARBA" id="ARBA00006484"/>
    </source>
</evidence>
<dbReference type="GO" id="GO:0016491">
    <property type="term" value="F:oxidoreductase activity"/>
    <property type="evidence" value="ECO:0007669"/>
    <property type="project" value="UniProtKB-KW"/>
</dbReference>
<feature type="domain" description="Ketoreductase" evidence="3">
    <location>
        <begin position="12"/>
        <end position="165"/>
    </location>
</feature>
<proteinExistence type="inferred from homology"/>
<name>A0A0C1MRQ1_9RICK</name>
<dbReference type="CDD" id="cd05233">
    <property type="entry name" value="SDR_c"/>
    <property type="match status" value="1"/>
</dbReference>
<dbReference type="InterPro" id="IPR051122">
    <property type="entry name" value="SDR_DHRS6-like"/>
</dbReference>
<dbReference type="EMBL" id="JSWE01000146">
    <property type="protein sequence ID" value="KIE04752.1"/>
    <property type="molecule type" value="Genomic_DNA"/>
</dbReference>
<dbReference type="STRING" id="86105.NF27_FX00130"/>
<dbReference type="PATRIC" id="fig|86105.3.peg.1431"/>
<dbReference type="PANTHER" id="PTHR43477:SF1">
    <property type="entry name" value="DIHYDROANTICAPSIN 7-DEHYDROGENASE"/>
    <property type="match status" value="1"/>
</dbReference>
<evidence type="ECO:0000256" key="2">
    <source>
        <dbReference type="ARBA" id="ARBA00023002"/>
    </source>
</evidence>
<keyword evidence="5" id="KW-1185">Reference proteome</keyword>
<dbReference type="InterPro" id="IPR036291">
    <property type="entry name" value="NAD(P)-bd_dom_sf"/>
</dbReference>
<evidence type="ECO:0000313" key="4">
    <source>
        <dbReference type="EMBL" id="KIE04752.1"/>
    </source>
</evidence>
<comment type="similarity">
    <text evidence="1">Belongs to the short-chain dehydrogenases/reductases (SDR) family.</text>
</comment>
<dbReference type="PRINTS" id="PR00081">
    <property type="entry name" value="GDHRDH"/>
</dbReference>
<dbReference type="InterPro" id="IPR002347">
    <property type="entry name" value="SDR_fam"/>
</dbReference>
<dbReference type="InterPro" id="IPR057326">
    <property type="entry name" value="KR_dom"/>
</dbReference>
<accession>A0A0C1MRQ1</accession>
<dbReference type="Pfam" id="PF13561">
    <property type="entry name" value="adh_short_C2"/>
    <property type="match status" value="1"/>
</dbReference>
<evidence type="ECO:0000259" key="3">
    <source>
        <dbReference type="SMART" id="SM00822"/>
    </source>
</evidence>
<dbReference type="Gene3D" id="3.40.50.720">
    <property type="entry name" value="NAD(P)-binding Rossmann-like Domain"/>
    <property type="match status" value="1"/>
</dbReference>
<sequence>MRLIQCDRGLMANYLIIAGTSRIGQSVAQDLLKSGNTVFITGRNKEKTEKIADELGNIQYEILDATDFDAVNLCFAKVKSLCGELHGVVNCAGSFLLKPAHLTTREEFDLNINANLTSAFAVVRAAGEHMLNGGSVVLISSAVAKIGLASHEAMAAAKAGVIGLMMSAAASYAHQNLRFNAVAPGLVETDMSKKITSNPLTFEASKKMHPLGRIGTPEEAARLITFLLAEENSWITGQAISIDGGISTIQPKVKI</sequence>
<protein>
    <recommendedName>
        <fullName evidence="3">Ketoreductase domain-containing protein</fullName>
    </recommendedName>
</protein>
<gene>
    <name evidence="4" type="ORF">NF27_FX00130</name>
</gene>
<evidence type="ECO:0000313" key="5">
    <source>
        <dbReference type="Proteomes" id="UP000031258"/>
    </source>
</evidence>
<reference evidence="4 5" key="1">
    <citation type="submission" date="2014-11" db="EMBL/GenBank/DDBJ databases">
        <title>A Rickettsiales Symbiont of Amoebae With Ancient Features.</title>
        <authorList>
            <person name="Schulz F."/>
            <person name="Martijn J."/>
            <person name="Wascher F."/>
            <person name="Kostanjsek R."/>
            <person name="Ettema T.J."/>
            <person name="Horn M."/>
        </authorList>
    </citation>
    <scope>NUCLEOTIDE SEQUENCE [LARGE SCALE GENOMIC DNA]</scope>
    <source>
        <strain evidence="4 5">UWC36</strain>
    </source>
</reference>
<dbReference type="AlphaFoldDB" id="A0A0C1MRQ1"/>
<dbReference type="Proteomes" id="UP000031258">
    <property type="component" value="Unassembled WGS sequence"/>
</dbReference>
<dbReference type="SMART" id="SM00822">
    <property type="entry name" value="PKS_KR"/>
    <property type="match status" value="1"/>
</dbReference>
<dbReference type="SUPFAM" id="SSF51735">
    <property type="entry name" value="NAD(P)-binding Rossmann-fold domains"/>
    <property type="match status" value="1"/>
</dbReference>
<keyword evidence="2" id="KW-0560">Oxidoreductase</keyword>